<reference evidence="4 5" key="1">
    <citation type="submission" date="2015-04" db="EMBL/GenBank/DDBJ databases">
        <title>Complete genome sequence of Schizopora paradoxa KUC8140, a cosmopolitan wood degrader in East Asia.</title>
        <authorList>
            <consortium name="DOE Joint Genome Institute"/>
            <person name="Min B."/>
            <person name="Park H."/>
            <person name="Jang Y."/>
            <person name="Kim J.-J."/>
            <person name="Kim K.H."/>
            <person name="Pangilinan J."/>
            <person name="Lipzen A."/>
            <person name="Riley R."/>
            <person name="Grigoriev I.V."/>
            <person name="Spatafora J.W."/>
            <person name="Choi I.-G."/>
        </authorList>
    </citation>
    <scope>NUCLEOTIDE SEQUENCE [LARGE SCALE GENOMIC DNA]</scope>
    <source>
        <strain evidence="4 5">KUC8140</strain>
    </source>
</reference>
<dbReference type="PROSITE" id="PS50127">
    <property type="entry name" value="UBC_2"/>
    <property type="match status" value="1"/>
</dbReference>
<dbReference type="Proteomes" id="UP000053477">
    <property type="component" value="Unassembled WGS sequence"/>
</dbReference>
<dbReference type="SUPFAM" id="SSF54495">
    <property type="entry name" value="UBC-like"/>
    <property type="match status" value="1"/>
</dbReference>
<evidence type="ECO:0008006" key="6">
    <source>
        <dbReference type="Google" id="ProtNLM"/>
    </source>
</evidence>
<dbReference type="Pfam" id="PF00646">
    <property type="entry name" value="F-box"/>
    <property type="match status" value="1"/>
</dbReference>
<proteinExistence type="predicted"/>
<sequence>MNHLEPLADLQPTREPSQLEKKNGRPLYSLYRLQYDLAQLAEDLPRGVRVVTDDADMSRFCLILEPQEGYLVGSHIHISVSVPENWPCVPLSCRIDTTFEHPNIFGGYICCDILKVSNYESVASYNGGYSPAYSLAGTFMQLASFFSTSVVEQSYGYVHNVDTNGAEYARESLFHSSRYFDCTRCNWKSIVAAAEIPVSIGSDLPSLGKSSKPIKPLRKNVKKANLTSLNDDILLEVIEYLDTKSLLIFAKLYERVASLVRDTNVIAKREMRCFVTKRDPRETILGVGLQYHQNYKTFTSTFDYASKFAFDELGIRKDSNNRPIEFWLPLAIDGNHYAKASSDVRERLMLLDSEARIRSMTSLDSLKSKPQPQSGLQQDPIKHLIGMANALVVEFMKTCDKADYYSRPPMGSYMFLFKPESSLLKASERALAGYCSLIHLIASYAVENPNVISDAHRTVSAFITSQAGRHKSVVPDLGQFMILLCLVDEFSWSNVRTAVIQELFTRFVVWQLHPTPKGAGRPGLALLEEDAVCEWRLAESFKASRVGLRLCLFQIFFMEKLAKREGSSLVGLRDDFNSRRGLAPPGLTTELLERIQSIYKVDNLGTFAKESGRPASREGMTKFLRERVVESAQAGYHRSTSSWPLERLQAYRARDDLEFRQKLLRSGNHTVAASNDQPPFFPQGKR</sequence>
<evidence type="ECO:0000313" key="4">
    <source>
        <dbReference type="EMBL" id="KLO08324.1"/>
    </source>
</evidence>
<name>A0A0H2R8Z1_9AGAM</name>
<feature type="domain" description="F-box" evidence="3">
    <location>
        <begin position="223"/>
        <end position="269"/>
    </location>
</feature>
<organism evidence="4 5">
    <name type="scientific">Schizopora paradoxa</name>
    <dbReference type="NCBI Taxonomy" id="27342"/>
    <lineage>
        <taxon>Eukaryota</taxon>
        <taxon>Fungi</taxon>
        <taxon>Dikarya</taxon>
        <taxon>Basidiomycota</taxon>
        <taxon>Agaricomycotina</taxon>
        <taxon>Agaricomycetes</taxon>
        <taxon>Hymenochaetales</taxon>
        <taxon>Schizoporaceae</taxon>
        <taxon>Schizopora</taxon>
    </lineage>
</organism>
<evidence type="ECO:0000259" key="2">
    <source>
        <dbReference type="PROSITE" id="PS50127"/>
    </source>
</evidence>
<dbReference type="AlphaFoldDB" id="A0A0H2R8Z1"/>
<dbReference type="InterPro" id="IPR001810">
    <property type="entry name" value="F-box_dom"/>
</dbReference>
<dbReference type="SMART" id="SM00212">
    <property type="entry name" value="UBCc"/>
    <property type="match status" value="1"/>
</dbReference>
<dbReference type="PROSITE" id="PS50181">
    <property type="entry name" value="FBOX"/>
    <property type="match status" value="1"/>
</dbReference>
<dbReference type="InterPro" id="IPR016135">
    <property type="entry name" value="UBQ-conjugating_enzyme/RWD"/>
</dbReference>
<dbReference type="OrthoDB" id="109543at2759"/>
<feature type="domain" description="UBC core" evidence="2">
    <location>
        <begin position="28"/>
        <end position="188"/>
    </location>
</feature>
<dbReference type="STRING" id="27342.A0A0H2R8Z1"/>
<gene>
    <name evidence="4" type="ORF">SCHPADRAFT_613288</name>
</gene>
<dbReference type="EMBL" id="KQ086096">
    <property type="protein sequence ID" value="KLO08324.1"/>
    <property type="molecule type" value="Genomic_DNA"/>
</dbReference>
<evidence type="ECO:0000259" key="3">
    <source>
        <dbReference type="PROSITE" id="PS50181"/>
    </source>
</evidence>
<protein>
    <recommendedName>
        <fullName evidence="6">UBC core domain-containing protein</fullName>
    </recommendedName>
</protein>
<dbReference type="Gene3D" id="3.10.110.10">
    <property type="entry name" value="Ubiquitin Conjugating Enzyme"/>
    <property type="match status" value="1"/>
</dbReference>
<dbReference type="InterPro" id="IPR000608">
    <property type="entry name" value="UBC"/>
</dbReference>
<dbReference type="InParanoid" id="A0A0H2R8Z1"/>
<keyword evidence="5" id="KW-1185">Reference proteome</keyword>
<evidence type="ECO:0000256" key="1">
    <source>
        <dbReference type="SAM" id="MobiDB-lite"/>
    </source>
</evidence>
<feature type="region of interest" description="Disordered" evidence="1">
    <location>
        <begin position="1"/>
        <end position="20"/>
    </location>
</feature>
<accession>A0A0H2R8Z1</accession>
<evidence type="ECO:0000313" key="5">
    <source>
        <dbReference type="Proteomes" id="UP000053477"/>
    </source>
</evidence>
<dbReference type="Pfam" id="PF00179">
    <property type="entry name" value="UQ_con"/>
    <property type="match status" value="1"/>
</dbReference>